<dbReference type="OrthoDB" id="3201807at2759"/>
<feature type="compositionally biased region" description="Polar residues" evidence="1">
    <location>
        <begin position="194"/>
        <end position="205"/>
    </location>
</feature>
<feature type="compositionally biased region" description="Basic and acidic residues" evidence="1">
    <location>
        <begin position="208"/>
        <end position="226"/>
    </location>
</feature>
<accession>A0A8H5AX73</accession>
<feature type="compositionally biased region" description="Basic and acidic residues" evidence="1">
    <location>
        <begin position="244"/>
        <end position="261"/>
    </location>
</feature>
<dbReference type="AlphaFoldDB" id="A0A8H5AX73"/>
<dbReference type="Proteomes" id="UP000567179">
    <property type="component" value="Unassembled WGS sequence"/>
</dbReference>
<evidence type="ECO:0000313" key="3">
    <source>
        <dbReference type="Proteomes" id="UP000567179"/>
    </source>
</evidence>
<gene>
    <name evidence="2" type="ORF">D9619_003253</name>
</gene>
<evidence type="ECO:0000256" key="1">
    <source>
        <dbReference type="SAM" id="MobiDB-lite"/>
    </source>
</evidence>
<proteinExistence type="predicted"/>
<keyword evidence="3" id="KW-1185">Reference proteome</keyword>
<evidence type="ECO:0000313" key="2">
    <source>
        <dbReference type="EMBL" id="KAF5312498.1"/>
    </source>
</evidence>
<organism evidence="2 3">
    <name type="scientific">Psilocybe cf. subviscida</name>
    <dbReference type="NCBI Taxonomy" id="2480587"/>
    <lineage>
        <taxon>Eukaryota</taxon>
        <taxon>Fungi</taxon>
        <taxon>Dikarya</taxon>
        <taxon>Basidiomycota</taxon>
        <taxon>Agaricomycotina</taxon>
        <taxon>Agaricomycetes</taxon>
        <taxon>Agaricomycetidae</taxon>
        <taxon>Agaricales</taxon>
        <taxon>Agaricineae</taxon>
        <taxon>Strophariaceae</taxon>
        <taxon>Psilocybe</taxon>
    </lineage>
</organism>
<sequence>MSDPPKVKKVLLYDVQWMDDTFVSRAITESLFSPQRESGNLSAHDYDASINFFSNFHRHYPIIGTLAAVSLFPLVNNAKRTRGKQLALLFGLGVVGHGSGRLYSGVAHLNYVRSLDHPYGFQKAIREVSTQVGAPKTGRRLVLQWPYQVSPDDIDPDEQNTTSSNLILDINSESQQAKGPQVSNPRSKWDEIRNANSGTARNSTWDAIRQKHERTSTKESSKKDETLWIDNPTGQTDRYATPDTYDKGDKYSDGTEARSTS</sequence>
<feature type="compositionally biased region" description="Polar residues" evidence="1">
    <location>
        <begin position="171"/>
        <end position="186"/>
    </location>
</feature>
<feature type="region of interest" description="Disordered" evidence="1">
    <location>
        <begin position="171"/>
        <end position="261"/>
    </location>
</feature>
<protein>
    <submittedName>
        <fullName evidence="2">Uncharacterized protein</fullName>
    </submittedName>
</protein>
<name>A0A8H5AX73_9AGAR</name>
<reference evidence="2 3" key="1">
    <citation type="journal article" date="2020" name="ISME J.">
        <title>Uncovering the hidden diversity of litter-decomposition mechanisms in mushroom-forming fungi.</title>
        <authorList>
            <person name="Floudas D."/>
            <person name="Bentzer J."/>
            <person name="Ahren D."/>
            <person name="Johansson T."/>
            <person name="Persson P."/>
            <person name="Tunlid A."/>
        </authorList>
    </citation>
    <scope>NUCLEOTIDE SEQUENCE [LARGE SCALE GENOMIC DNA]</scope>
    <source>
        <strain evidence="2 3">CBS 101986</strain>
    </source>
</reference>
<dbReference type="EMBL" id="JAACJJ010000056">
    <property type="protein sequence ID" value="KAF5312498.1"/>
    <property type="molecule type" value="Genomic_DNA"/>
</dbReference>
<comment type="caution">
    <text evidence="2">The sequence shown here is derived from an EMBL/GenBank/DDBJ whole genome shotgun (WGS) entry which is preliminary data.</text>
</comment>